<evidence type="ECO:0000313" key="3">
    <source>
        <dbReference type="Proteomes" id="UP001634394"/>
    </source>
</evidence>
<name>A0ABD3WIY7_SINWO</name>
<gene>
    <name evidence="2" type="ORF">ACJMK2_037016</name>
</gene>
<sequence>VPVKNRRSPRKASEKTTPVTIPLTTAVTIPLTTAVTTPVASPIKTYASIISSTLTGVGKRSGSIPSISSVPCLPSLPSVPNLTSQPNVKCTKVALELPSRITRKGAIYSLTTMRMEPTAKSILKRKGQRQATVSTCSSSNEESSAPIGYDSSPLLIGKHTSAPILPTTEIVVSREHLTSAVPAAQVTSNTRETLTLPSSEINDINSDPELTSDIHDVSNPEAASPSTINVPIAKEKIRRSEVADSGYSGVCPLCFKTVTRVSSDLRRTCLSKGYITTQRLRFYEQERQRLNKWKHALVSESYLLRNVTVGDNMKAYLEYNFVRDLIQNFGVLISHDVHSTIEQRSDNQSTINLENPRIPSNPTAFKRVKPGITAFAVLNPGSAQQIALEQRRQVMKSPSSAVSKDNVDTRIGFVQEETMLEPGPSTLLNSTGPSLPCPVQRLSRCAPLPVAGPSADSSALGVNFDDTEDPLVEVSFPNSPVQEKNYVDVCTPSTSKKRRVSSSSNESEDIPLSKLKRTVDNDSSAGSSPVVHSYNYTKAINKKNDAGRVLPQVRPRIVHNIERVRGTLENDITR</sequence>
<keyword evidence="3" id="KW-1185">Reference proteome</keyword>
<dbReference type="Proteomes" id="UP001634394">
    <property type="component" value="Unassembled WGS sequence"/>
</dbReference>
<reference evidence="2 3" key="1">
    <citation type="submission" date="2024-11" db="EMBL/GenBank/DDBJ databases">
        <title>Chromosome-level genome assembly of the freshwater bivalve Anodonta woodiana.</title>
        <authorList>
            <person name="Chen X."/>
        </authorList>
    </citation>
    <scope>NUCLEOTIDE SEQUENCE [LARGE SCALE GENOMIC DNA]</scope>
    <source>
        <strain evidence="2">MN2024</strain>
        <tissue evidence="2">Gills</tissue>
    </source>
</reference>
<evidence type="ECO:0000256" key="1">
    <source>
        <dbReference type="SAM" id="MobiDB-lite"/>
    </source>
</evidence>
<organism evidence="2 3">
    <name type="scientific">Sinanodonta woodiana</name>
    <name type="common">Chinese pond mussel</name>
    <name type="synonym">Anodonta woodiana</name>
    <dbReference type="NCBI Taxonomy" id="1069815"/>
    <lineage>
        <taxon>Eukaryota</taxon>
        <taxon>Metazoa</taxon>
        <taxon>Spiralia</taxon>
        <taxon>Lophotrochozoa</taxon>
        <taxon>Mollusca</taxon>
        <taxon>Bivalvia</taxon>
        <taxon>Autobranchia</taxon>
        <taxon>Heteroconchia</taxon>
        <taxon>Palaeoheterodonta</taxon>
        <taxon>Unionida</taxon>
        <taxon>Unionoidea</taxon>
        <taxon>Unionidae</taxon>
        <taxon>Unioninae</taxon>
        <taxon>Sinanodonta</taxon>
    </lineage>
</organism>
<dbReference type="EMBL" id="JBJQND010000006">
    <property type="protein sequence ID" value="KAL3873939.1"/>
    <property type="molecule type" value="Genomic_DNA"/>
</dbReference>
<dbReference type="AlphaFoldDB" id="A0ABD3WIY7"/>
<protein>
    <submittedName>
        <fullName evidence="2">Uncharacterized protein</fullName>
    </submittedName>
</protein>
<feature type="region of interest" description="Disordered" evidence="1">
    <location>
        <begin position="492"/>
        <end position="531"/>
    </location>
</feature>
<comment type="caution">
    <text evidence="2">The sequence shown here is derived from an EMBL/GenBank/DDBJ whole genome shotgun (WGS) entry which is preliminary data.</text>
</comment>
<proteinExistence type="predicted"/>
<evidence type="ECO:0000313" key="2">
    <source>
        <dbReference type="EMBL" id="KAL3873939.1"/>
    </source>
</evidence>
<accession>A0ABD3WIY7</accession>
<feature type="non-terminal residue" evidence="2">
    <location>
        <position position="1"/>
    </location>
</feature>